<dbReference type="PANTHER" id="PTHR30146:SF109">
    <property type="entry name" value="HTH-TYPE TRANSCRIPTIONAL REGULATOR GALS"/>
    <property type="match status" value="1"/>
</dbReference>
<dbReference type="CDD" id="cd01574">
    <property type="entry name" value="PBP1_LacI"/>
    <property type="match status" value="1"/>
</dbReference>
<dbReference type="AlphaFoldDB" id="A0A4T2BHJ0"/>
<protein>
    <submittedName>
        <fullName evidence="5">LacI family DNA-binding transcriptional regulator</fullName>
    </submittedName>
</protein>
<dbReference type="OrthoDB" id="9785139at2"/>
<dbReference type="SMART" id="SM00354">
    <property type="entry name" value="HTH_LACI"/>
    <property type="match status" value="1"/>
</dbReference>
<keyword evidence="6" id="KW-1185">Reference proteome</keyword>
<evidence type="ECO:0000256" key="2">
    <source>
        <dbReference type="ARBA" id="ARBA00023125"/>
    </source>
</evidence>
<dbReference type="GO" id="GO:0000976">
    <property type="term" value="F:transcription cis-regulatory region binding"/>
    <property type="evidence" value="ECO:0007669"/>
    <property type="project" value="TreeGrafter"/>
</dbReference>
<accession>A0A4T2BHJ0</accession>
<name>A0A4T2BHJ0_9MICO</name>
<dbReference type="Proteomes" id="UP000306192">
    <property type="component" value="Unassembled WGS sequence"/>
</dbReference>
<gene>
    <name evidence="5" type="ORF">D4765_17690</name>
</gene>
<proteinExistence type="predicted"/>
<dbReference type="Gene3D" id="1.10.260.40">
    <property type="entry name" value="lambda repressor-like DNA-binding domains"/>
    <property type="match status" value="1"/>
</dbReference>
<dbReference type="InterPro" id="IPR010982">
    <property type="entry name" value="Lambda_DNA-bd_dom_sf"/>
</dbReference>
<evidence type="ECO:0000259" key="4">
    <source>
        <dbReference type="PROSITE" id="PS50932"/>
    </source>
</evidence>
<feature type="domain" description="HTH lacI-type" evidence="4">
    <location>
        <begin position="1"/>
        <end position="53"/>
    </location>
</feature>
<dbReference type="GO" id="GO:0003700">
    <property type="term" value="F:DNA-binding transcription factor activity"/>
    <property type="evidence" value="ECO:0007669"/>
    <property type="project" value="TreeGrafter"/>
</dbReference>
<keyword evidence="2 5" id="KW-0238">DNA-binding</keyword>
<keyword evidence="3" id="KW-0804">Transcription</keyword>
<dbReference type="InterPro" id="IPR028082">
    <property type="entry name" value="Peripla_BP_I"/>
</dbReference>
<dbReference type="Pfam" id="PF00356">
    <property type="entry name" value="LacI"/>
    <property type="match status" value="1"/>
</dbReference>
<keyword evidence="1" id="KW-0805">Transcription regulation</keyword>
<dbReference type="CDD" id="cd01392">
    <property type="entry name" value="HTH_LacI"/>
    <property type="match status" value="1"/>
</dbReference>
<dbReference type="SUPFAM" id="SSF53822">
    <property type="entry name" value="Periplasmic binding protein-like I"/>
    <property type="match status" value="1"/>
</dbReference>
<dbReference type="EMBL" id="QYRT01000058">
    <property type="protein sequence ID" value="TIH29812.1"/>
    <property type="molecule type" value="Genomic_DNA"/>
</dbReference>
<evidence type="ECO:0000313" key="6">
    <source>
        <dbReference type="Proteomes" id="UP000306192"/>
    </source>
</evidence>
<sequence length="331" mass="35585">MVDVAALAGVSQQTVSRVVNNAHNVSPDIRERVQTAIEQLRYRRNTAAAALASSRTMNLGVVSYALSVHGPSVALFGISEQARLNGYSTRLVTLGELDHRSIRSALNELSADEVDGVIVLAPLYAALEVLRGLESDVPVVTFEQGSPASATSVSIDEVRGARLAVGHLLDLGHDTVWHIEGPQGWLATDARRRGWAEELSSRGKALPPVVKTADWSALAGYRAGLQLAEHPEVTAVFAANDPFALGAVKAFDEKGLSVPGQISVVGFDNVAESAYFRPALTTVYLDFEEIGRRAVEQILALMRREESQPIPLIVPSLIVRDSAAKPLRRAE</sequence>
<reference evidence="5 6" key="1">
    <citation type="journal article" date="2019" name="Microorganisms">
        <title>Systematic Affiliation and Genome Analysis of Subtercola vilae DB165(T) with Particular Emphasis on Cold Adaptation of an Isolate from a High-Altitude Cold Volcano Lake.</title>
        <authorList>
            <person name="Villalobos A.S."/>
            <person name="Wiese J."/>
            <person name="Imhoff J.F."/>
            <person name="Dorador C."/>
            <person name="Keller A."/>
            <person name="Hentschel U."/>
        </authorList>
    </citation>
    <scope>NUCLEOTIDE SEQUENCE [LARGE SCALE GENOMIC DNA]</scope>
    <source>
        <strain evidence="5 6">DB165</strain>
    </source>
</reference>
<dbReference type="InterPro" id="IPR046335">
    <property type="entry name" value="LacI/GalR-like_sensor"/>
</dbReference>
<evidence type="ECO:0000256" key="3">
    <source>
        <dbReference type="ARBA" id="ARBA00023163"/>
    </source>
</evidence>
<dbReference type="InterPro" id="IPR000843">
    <property type="entry name" value="HTH_LacI"/>
</dbReference>
<dbReference type="SUPFAM" id="SSF47413">
    <property type="entry name" value="lambda repressor-like DNA-binding domains"/>
    <property type="match status" value="1"/>
</dbReference>
<dbReference type="PROSITE" id="PS00356">
    <property type="entry name" value="HTH_LACI_1"/>
    <property type="match status" value="1"/>
</dbReference>
<evidence type="ECO:0000313" key="5">
    <source>
        <dbReference type="EMBL" id="TIH29812.1"/>
    </source>
</evidence>
<evidence type="ECO:0000256" key="1">
    <source>
        <dbReference type="ARBA" id="ARBA00023015"/>
    </source>
</evidence>
<comment type="caution">
    <text evidence="5">The sequence shown here is derived from an EMBL/GenBank/DDBJ whole genome shotgun (WGS) entry which is preliminary data.</text>
</comment>
<dbReference type="Gene3D" id="3.40.50.2300">
    <property type="match status" value="2"/>
</dbReference>
<organism evidence="5 6">
    <name type="scientific">Subtercola vilae</name>
    <dbReference type="NCBI Taxonomy" id="2056433"/>
    <lineage>
        <taxon>Bacteria</taxon>
        <taxon>Bacillati</taxon>
        <taxon>Actinomycetota</taxon>
        <taxon>Actinomycetes</taxon>
        <taxon>Micrococcales</taxon>
        <taxon>Microbacteriaceae</taxon>
        <taxon>Subtercola</taxon>
    </lineage>
</organism>
<dbReference type="PROSITE" id="PS50932">
    <property type="entry name" value="HTH_LACI_2"/>
    <property type="match status" value="1"/>
</dbReference>
<dbReference type="PANTHER" id="PTHR30146">
    <property type="entry name" value="LACI-RELATED TRANSCRIPTIONAL REPRESSOR"/>
    <property type="match status" value="1"/>
</dbReference>
<dbReference type="Pfam" id="PF13377">
    <property type="entry name" value="Peripla_BP_3"/>
    <property type="match status" value="1"/>
</dbReference>